<evidence type="ECO:0000313" key="1">
    <source>
        <dbReference type="EMBL" id="KAI8555446.1"/>
    </source>
</evidence>
<name>A0ACC0NQC7_RHOML</name>
<accession>A0ACC0NQC7</accession>
<dbReference type="EMBL" id="CM046392">
    <property type="protein sequence ID" value="KAI8555446.1"/>
    <property type="molecule type" value="Genomic_DNA"/>
</dbReference>
<protein>
    <submittedName>
        <fullName evidence="1">Uncharacterized protein</fullName>
    </submittedName>
</protein>
<proteinExistence type="predicted"/>
<gene>
    <name evidence="1" type="ORF">RHMOL_Rhmol05G0174500</name>
</gene>
<evidence type="ECO:0000313" key="2">
    <source>
        <dbReference type="Proteomes" id="UP001062846"/>
    </source>
</evidence>
<dbReference type="Proteomes" id="UP001062846">
    <property type="component" value="Chromosome 5"/>
</dbReference>
<keyword evidence="2" id="KW-1185">Reference proteome</keyword>
<comment type="caution">
    <text evidence="1">The sequence shown here is derived from an EMBL/GenBank/DDBJ whole genome shotgun (WGS) entry which is preliminary data.</text>
</comment>
<sequence>MSWYLTTHAGGYFVVLHNMLTGRPEVPEVHCVKDAKVGISIDLPYAQLKVMSVPENVDETSWRSLSGVHANKCILQLIPNMKVSACISSGSQFIALSMGMSYLLGLFYYRSFNHCCDALSYGRKGEEFMVMLWLTAWYLDIVFKLHIWILLCYLFSSALQDLLRPDFDWGCPFGPFPCAKKYTRFLKICLSASKQDELGEWVGWVKLRFRSLLVKVITIDVVVYVIEFGKHKENPYFSQKWAMI</sequence>
<organism evidence="1 2">
    <name type="scientific">Rhododendron molle</name>
    <name type="common">Chinese azalea</name>
    <name type="synonym">Azalea mollis</name>
    <dbReference type="NCBI Taxonomy" id="49168"/>
    <lineage>
        <taxon>Eukaryota</taxon>
        <taxon>Viridiplantae</taxon>
        <taxon>Streptophyta</taxon>
        <taxon>Embryophyta</taxon>
        <taxon>Tracheophyta</taxon>
        <taxon>Spermatophyta</taxon>
        <taxon>Magnoliopsida</taxon>
        <taxon>eudicotyledons</taxon>
        <taxon>Gunneridae</taxon>
        <taxon>Pentapetalae</taxon>
        <taxon>asterids</taxon>
        <taxon>Ericales</taxon>
        <taxon>Ericaceae</taxon>
        <taxon>Ericoideae</taxon>
        <taxon>Rhodoreae</taxon>
        <taxon>Rhododendron</taxon>
    </lineage>
</organism>
<reference evidence="1" key="1">
    <citation type="submission" date="2022-02" db="EMBL/GenBank/DDBJ databases">
        <title>Plant Genome Project.</title>
        <authorList>
            <person name="Zhang R.-G."/>
        </authorList>
    </citation>
    <scope>NUCLEOTIDE SEQUENCE</scope>
    <source>
        <strain evidence="1">AT1</strain>
    </source>
</reference>